<proteinExistence type="predicted"/>
<keyword evidence="2" id="KW-0812">Transmembrane</keyword>
<feature type="transmembrane region" description="Helical" evidence="2">
    <location>
        <begin position="6"/>
        <end position="27"/>
    </location>
</feature>
<dbReference type="Gene3D" id="3.10.570.10">
    <property type="entry name" value="sex pheromone staph- cam373 precursor domain"/>
    <property type="match status" value="1"/>
</dbReference>
<evidence type="ECO:0000313" key="4">
    <source>
        <dbReference type="Proteomes" id="UP000032289"/>
    </source>
</evidence>
<dbReference type="CDD" id="cd13440">
    <property type="entry name" value="CamS_repeat_2"/>
    <property type="match status" value="1"/>
</dbReference>
<dbReference type="AlphaFoldDB" id="A0A0D1LXG6"/>
<evidence type="ECO:0000313" key="3">
    <source>
        <dbReference type="EMBL" id="KIU23182.1"/>
    </source>
</evidence>
<feature type="region of interest" description="Disordered" evidence="1">
    <location>
        <begin position="130"/>
        <end position="151"/>
    </location>
</feature>
<accession>A0A0D1LXG6</accession>
<comment type="caution">
    <text evidence="3">The sequence shown here is derived from an EMBL/GenBank/DDBJ whole genome shotgun (WGS) entry which is preliminary data.</text>
</comment>
<dbReference type="Proteomes" id="UP000032289">
    <property type="component" value="Unassembled WGS sequence"/>
</dbReference>
<evidence type="ECO:0000256" key="1">
    <source>
        <dbReference type="SAM" id="MobiDB-lite"/>
    </source>
</evidence>
<gene>
    <name evidence="3" type="ORF">ab3b_01598</name>
</gene>
<dbReference type="Pfam" id="PF07537">
    <property type="entry name" value="CamS"/>
    <property type="match status" value="1"/>
</dbReference>
<sequence length="394" mass="42807" precursor="true">MRALKWIAGILGVVVLAAALVFFGNFFSKNSSNVATKSGTTKSANSSSKKGIQVTGKTDDSSYKTVIKDGKYLTSKARGITASLETNNFNMVSFESGLLDFSKEHFNTSKYVFQEGQYLSAETAKDWLDRKSASNPDGLNPEDNGKTGDSRAPFYLQTLEEQDFMTQDGNDLKLAGIVIGMAMNTQDVYQKEQWGANFTQDISKADRIAHGKEMAAEIIKRYRAISGVGNDVPIYVAMYAQAPEDSLSGGNFYSWSVANSGDTLGNWTDLDRQTVVLPMQDGTTSEKSVGSALNTSFKNFTDKLQGFFPNLSSITGQASYDGSNLKGLNVTVSTQFYSATEIESFANYIAETAPSYLPNGVPVQIRMEASTGMQAYIIKGANDSKYTVTILGSY</sequence>
<dbReference type="RefSeq" id="WP_043941490.1">
    <property type="nucleotide sequence ID" value="NZ_JWHT01000036.1"/>
</dbReference>
<dbReference type="PATRIC" id="fig|137591.24.peg.1564"/>
<organism evidence="3 4">
    <name type="scientific">Weissella cibaria</name>
    <dbReference type="NCBI Taxonomy" id="137591"/>
    <lineage>
        <taxon>Bacteria</taxon>
        <taxon>Bacillati</taxon>
        <taxon>Bacillota</taxon>
        <taxon>Bacilli</taxon>
        <taxon>Lactobacillales</taxon>
        <taxon>Lactobacillaceae</taxon>
        <taxon>Weissella</taxon>
    </lineage>
</organism>
<protein>
    <submittedName>
        <fullName evidence="3">Protein involved in sex pheromone biosynthesis</fullName>
    </submittedName>
</protein>
<keyword evidence="2" id="KW-1133">Transmembrane helix</keyword>
<reference evidence="3 4" key="1">
    <citation type="journal article" date="2015" name="Microbiology (Mosc.)">
        <title>Genomics of the Weissella cibaria species with an examination of its metabolic traits.</title>
        <authorList>
            <person name="Lynch K.M."/>
            <person name="Lucid A."/>
            <person name="Arendt E.K."/>
            <person name="Sleator R.D."/>
            <person name="Lucey B."/>
            <person name="Coffey A."/>
        </authorList>
    </citation>
    <scope>NUCLEOTIDE SEQUENCE [LARGE SCALE GENOMIC DNA]</scope>
    <source>
        <strain evidence="3 4">AB3b</strain>
    </source>
</reference>
<dbReference type="CDD" id="cd13441">
    <property type="entry name" value="CamS_repeat_1"/>
    <property type="match status" value="1"/>
</dbReference>
<dbReference type="PIRSF" id="PIRSF012509">
    <property type="entry name" value="CamS"/>
    <property type="match status" value="1"/>
</dbReference>
<dbReference type="InterPro" id="IPR011426">
    <property type="entry name" value="CamS"/>
</dbReference>
<dbReference type="EMBL" id="JWHT01000036">
    <property type="protein sequence ID" value="KIU23182.1"/>
    <property type="molecule type" value="Genomic_DNA"/>
</dbReference>
<evidence type="ECO:0000256" key="2">
    <source>
        <dbReference type="SAM" id="Phobius"/>
    </source>
</evidence>
<name>A0A0D1LXG6_9LACO</name>
<keyword evidence="2" id="KW-0472">Membrane</keyword>